<organism evidence="7 8">
    <name type="scientific">Haematospirillum jordaniae</name>
    <dbReference type="NCBI Taxonomy" id="1549855"/>
    <lineage>
        <taxon>Bacteria</taxon>
        <taxon>Pseudomonadati</taxon>
        <taxon>Pseudomonadota</taxon>
        <taxon>Alphaproteobacteria</taxon>
        <taxon>Rhodospirillales</taxon>
        <taxon>Novispirillaceae</taxon>
        <taxon>Haematospirillum</taxon>
    </lineage>
</organism>
<reference evidence="7 8" key="1">
    <citation type="submission" date="2016-02" db="EMBL/GenBank/DDBJ databases">
        <title>Complete Genome of H5569, the type strain of the newly described species Haematospirillium jordaniae.</title>
        <authorList>
            <person name="Nicholson A.C."/>
            <person name="Humrighouse B.W."/>
            <person name="Loparov V."/>
            <person name="McQuiston J.R."/>
        </authorList>
    </citation>
    <scope>NUCLEOTIDE SEQUENCE [LARGE SCALE GENOMIC DNA]</scope>
    <source>
        <strain evidence="7 8">H5569</strain>
    </source>
</reference>
<dbReference type="SUPFAM" id="SSF51703">
    <property type="entry name" value="Cobalamin (vitamin B12)-dependent enzymes"/>
    <property type="match status" value="1"/>
</dbReference>
<keyword evidence="4" id="KW-0413">Isomerase</keyword>
<dbReference type="PANTHER" id="PTHR48101">
    <property type="entry name" value="METHYLMALONYL-COA MUTASE, MITOCHONDRIAL-RELATED"/>
    <property type="match status" value="1"/>
</dbReference>
<evidence type="ECO:0000259" key="6">
    <source>
        <dbReference type="Pfam" id="PF01642"/>
    </source>
</evidence>
<evidence type="ECO:0000256" key="3">
    <source>
        <dbReference type="ARBA" id="ARBA00022628"/>
    </source>
</evidence>
<dbReference type="InterPro" id="IPR036724">
    <property type="entry name" value="Cobalamin-bd_sf"/>
</dbReference>
<dbReference type="GO" id="GO:0046872">
    <property type="term" value="F:metal ion binding"/>
    <property type="evidence" value="ECO:0007669"/>
    <property type="project" value="InterPro"/>
</dbReference>
<comment type="cofactor">
    <cofactor evidence="1">
        <name>adenosylcob(III)alamin</name>
        <dbReference type="ChEBI" id="CHEBI:18408"/>
    </cofactor>
</comment>
<dbReference type="OrthoDB" id="9762378at2"/>
<comment type="similarity">
    <text evidence="2">Belongs to the methylmalonyl-CoA mutase family.</text>
</comment>
<evidence type="ECO:0000256" key="2">
    <source>
        <dbReference type="ARBA" id="ARBA00008465"/>
    </source>
</evidence>
<gene>
    <name evidence="7" type="ORF">AY555_07360</name>
</gene>
<evidence type="ECO:0000256" key="4">
    <source>
        <dbReference type="ARBA" id="ARBA00023235"/>
    </source>
</evidence>
<evidence type="ECO:0000313" key="8">
    <source>
        <dbReference type="Proteomes" id="UP000076066"/>
    </source>
</evidence>
<dbReference type="GO" id="GO:0005737">
    <property type="term" value="C:cytoplasm"/>
    <property type="evidence" value="ECO:0007669"/>
    <property type="project" value="TreeGrafter"/>
</dbReference>
<dbReference type="InterPro" id="IPR006099">
    <property type="entry name" value="MeMalonylCoA_mutase_a/b_cat"/>
</dbReference>
<keyword evidence="3" id="KW-0846">Cobalamin</keyword>
<accession>A0A143DE69</accession>
<dbReference type="GO" id="GO:0031419">
    <property type="term" value="F:cobalamin binding"/>
    <property type="evidence" value="ECO:0007669"/>
    <property type="project" value="UniProtKB-KW"/>
</dbReference>
<proteinExistence type="inferred from homology"/>
<name>A0A143DE69_9PROT</name>
<dbReference type="Gene3D" id="3.20.20.240">
    <property type="entry name" value="Methylmalonyl-CoA mutase"/>
    <property type="match status" value="1"/>
</dbReference>
<dbReference type="Proteomes" id="UP000076066">
    <property type="component" value="Chromosome"/>
</dbReference>
<sequence length="687" mass="73820">MERTMDAEAITDAGSGPVTLDSALWYQMVARVLGQEDAEKALSSHLHDGFSIKPLYGRHNTDVADITPPGFSPFIRGGAASGAVVHGWDIQQEFKHPDLQVTNQELLEDLENGVTSVLLKCDATAQRGTDKQPVSTDDTMPCDGVLMFTADDMDTALAGILLEAVPVTLQMGNGAWAGAAFLQAVWRKRGLAAHECSGSFNIDPVGILARTGLLIQGHEQALKDLGVFTRRTVQHFPYVGVAAADGTIWSDAGATDCQEIACALSTALLYLRAMIAAGLDVEEACSRICFVLTTGADLFAGIAKLRAARMAWARVASACGASGPATSMRLRAITASRILCHRDPWNNILRATLAGMAAVLGGAGSITTLPPDAASQFPSRDARRIARNIQHILRDESGIGRVLDPAGGSWFLETLTRQMAETAWTHFQELERHGGILPSLLDGSLQQMLDAAWEAQTKAIGCHADLMTGVNRFPSPDRLSMPEQGINHYALRKGVAARLRTVPETVQANSLDAFFHAAETARLSGLTAWLAGDHQPTSLAPLPCRRVAEEFESLQDASEQAARTGKRPAILLAYTEGCSDAMTFARHVLLSGGFNVVECGRPESVDAITSRLGAHPKLDVCLCTSPDLWPSLSERIRRTGIRHITAVTETHMDWPGADTVLSRTSHAPDFLRACLQRAGAWPHVIHS</sequence>
<dbReference type="InterPro" id="IPR016176">
    <property type="entry name" value="Cbl-dep_enz_cat"/>
</dbReference>
<evidence type="ECO:0000256" key="5">
    <source>
        <dbReference type="ARBA" id="ARBA00023285"/>
    </source>
</evidence>
<keyword evidence="8" id="KW-1185">Reference proteome</keyword>
<dbReference type="EMBL" id="CP014525">
    <property type="protein sequence ID" value="AMW35024.1"/>
    <property type="molecule type" value="Genomic_DNA"/>
</dbReference>
<protein>
    <recommendedName>
        <fullName evidence="6">Methylmalonyl-CoA mutase alpha/beta chain catalytic domain-containing protein</fullName>
    </recommendedName>
</protein>
<dbReference type="SUPFAM" id="SSF52242">
    <property type="entry name" value="Cobalamin (vitamin B12)-binding domain"/>
    <property type="match status" value="1"/>
</dbReference>
<dbReference type="KEGG" id="hjo:AY555_07360"/>
<keyword evidence="5" id="KW-0170">Cobalt</keyword>
<dbReference type="GO" id="GO:0019678">
    <property type="term" value="P:propionate metabolic process, methylmalonyl pathway"/>
    <property type="evidence" value="ECO:0007669"/>
    <property type="project" value="TreeGrafter"/>
</dbReference>
<dbReference type="PANTHER" id="PTHR48101:SF4">
    <property type="entry name" value="METHYLMALONYL-COA MUTASE, MITOCHONDRIAL"/>
    <property type="match status" value="1"/>
</dbReference>
<dbReference type="GO" id="GO:0004494">
    <property type="term" value="F:methylmalonyl-CoA mutase activity"/>
    <property type="evidence" value="ECO:0007669"/>
    <property type="project" value="UniProtKB-EC"/>
</dbReference>
<feature type="domain" description="Methylmalonyl-CoA mutase alpha/beta chain catalytic" evidence="6">
    <location>
        <begin position="48"/>
        <end position="518"/>
    </location>
</feature>
<dbReference type="AlphaFoldDB" id="A0A143DE69"/>
<dbReference type="STRING" id="1549855.AY555_07360"/>
<dbReference type="Pfam" id="PF01642">
    <property type="entry name" value="MM_CoA_mutase"/>
    <property type="match status" value="1"/>
</dbReference>
<evidence type="ECO:0000256" key="1">
    <source>
        <dbReference type="ARBA" id="ARBA00001922"/>
    </source>
</evidence>
<dbReference type="RefSeq" id="WP_066135226.1">
    <property type="nucleotide sequence ID" value="NZ_JAAVST010000001.1"/>
</dbReference>
<evidence type="ECO:0000313" key="7">
    <source>
        <dbReference type="EMBL" id="AMW35024.1"/>
    </source>
</evidence>